<keyword evidence="4 12" id="KW-0548">Nucleotidyltransferase</keyword>
<dbReference type="FunFam" id="3.90.580.10:FF:000001">
    <property type="entry name" value="DNA primase"/>
    <property type="match status" value="1"/>
</dbReference>
<dbReference type="PANTHER" id="PTHR30313">
    <property type="entry name" value="DNA PRIMASE"/>
    <property type="match status" value="1"/>
</dbReference>
<keyword evidence="9" id="KW-0460">Magnesium</keyword>
<comment type="cofactor">
    <cofactor evidence="12 13 14">
        <name>Zn(2+)</name>
        <dbReference type="ChEBI" id="CHEBI:29105"/>
    </cofactor>
    <text evidence="12 13 14">Binds 1 zinc ion per monomer.</text>
</comment>
<dbReference type="InterPro" id="IPR006295">
    <property type="entry name" value="DNA_primase_DnaG"/>
</dbReference>
<dbReference type="RefSeq" id="WP_093688730.1">
    <property type="nucleotide sequence ID" value="NZ_FNBU01000005.1"/>
</dbReference>
<dbReference type="FunFam" id="3.40.1360.10:FF:000002">
    <property type="entry name" value="DNA primase"/>
    <property type="match status" value="1"/>
</dbReference>
<dbReference type="CDD" id="cd03364">
    <property type="entry name" value="TOPRIM_DnaG_primases"/>
    <property type="match status" value="1"/>
</dbReference>
<keyword evidence="5 12" id="KW-0235">DNA replication</keyword>
<dbReference type="Pfam" id="PF13155">
    <property type="entry name" value="Toprim_2"/>
    <property type="match status" value="1"/>
</dbReference>
<dbReference type="SMART" id="SM00400">
    <property type="entry name" value="ZnF_CHCC"/>
    <property type="match status" value="1"/>
</dbReference>
<dbReference type="GO" id="GO:0006269">
    <property type="term" value="P:DNA replication, synthesis of primer"/>
    <property type="evidence" value="ECO:0007669"/>
    <property type="project" value="UniProtKB-UniRule"/>
</dbReference>
<evidence type="ECO:0000256" key="4">
    <source>
        <dbReference type="ARBA" id="ARBA00022695"/>
    </source>
</evidence>
<dbReference type="InterPro" id="IPR002694">
    <property type="entry name" value="Znf_CHC2"/>
</dbReference>
<keyword evidence="8 12" id="KW-0862">Zinc</keyword>
<evidence type="ECO:0000256" key="7">
    <source>
        <dbReference type="ARBA" id="ARBA00022771"/>
    </source>
</evidence>
<keyword evidence="17" id="KW-1185">Reference proteome</keyword>
<dbReference type="SUPFAM" id="SSF56731">
    <property type="entry name" value="DNA primase core"/>
    <property type="match status" value="1"/>
</dbReference>
<dbReference type="InterPro" id="IPR034151">
    <property type="entry name" value="TOPRIM_DnaG_bac"/>
</dbReference>
<dbReference type="InterPro" id="IPR050219">
    <property type="entry name" value="DnaG_primase"/>
</dbReference>
<sequence length="606" mass="67727">MKDARFDDFIDRLRSECDIVSVISEYVPLKKKGKNYWGCCPFHHEKTPSFSVTPEKGFFYCFGCQTGGNVFNFLMKIENISFFEAAKKLAAKLNIPLPEKEKSPAEIARERELAALYLVNEYASEFYHACLTKTNMGRAAREYLAGRGISDDIIRKFKLGFAPPAWDKLAQALTRRGLTEELLLKAGLVSARPRGDGIYDRFRNRVMFPIRDARGRVVGFGGRVLDDSSPKYLNSPDTLLFNKRHLLYGLDAAFRSIKESGLAIVVEGYMDVITAHGFGFTNVVASLGTAFTPEQAGLLKQCSVSQVLFAYDSDAAGQNATVRALSTVRERGFNVKVVSIPDGKDPDEFLRRHGPEAFTRALSQALPFVDYQIQQALESSDYSTLEGKVAVVSKVLPVLASVGNAVEVNDHIARLAQKLNIDESAIRTEYGKYIHQYKKDKIVNKGNNINSHLNFVKFAKGPEAATVAAERQLIRLMCDDGALIPYVQVQLAVDDFSDGARQEIVHRIFMAYNTGENLEPAVLAMGLSETANTELSHIMLIDGKCADVTKVVDDCLKTIRLARLKALYEQHRLKADELERMGDSRFQEELAESKRINDEIRKLQQC</sequence>
<dbReference type="InterPro" id="IPR019475">
    <property type="entry name" value="DNA_primase_DnaB-bd"/>
</dbReference>
<dbReference type="PIRSF" id="PIRSF002811">
    <property type="entry name" value="DnaG"/>
    <property type="match status" value="1"/>
</dbReference>
<dbReference type="OrthoDB" id="9803773at2"/>
<keyword evidence="11 12" id="KW-0804">Transcription</keyword>
<dbReference type="Gene3D" id="3.40.1360.10">
    <property type="match status" value="1"/>
</dbReference>
<reference evidence="17" key="1">
    <citation type="submission" date="2016-10" db="EMBL/GenBank/DDBJ databases">
        <authorList>
            <person name="Varghese N."/>
            <person name="Submissions S."/>
        </authorList>
    </citation>
    <scope>NUCLEOTIDE SEQUENCE [LARGE SCALE GENOMIC DNA]</scope>
    <source>
        <strain evidence="17">DSM 23256</strain>
    </source>
</reference>
<dbReference type="InterPro" id="IPR030846">
    <property type="entry name" value="DnaG_bac"/>
</dbReference>
<evidence type="ECO:0000259" key="15">
    <source>
        <dbReference type="PROSITE" id="PS50880"/>
    </source>
</evidence>
<dbReference type="Pfam" id="PF10410">
    <property type="entry name" value="DnaB_bind"/>
    <property type="match status" value="1"/>
</dbReference>
<gene>
    <name evidence="12" type="primary">dnaG</name>
    <name evidence="16" type="ORF">SAMN05660235_00924</name>
</gene>
<dbReference type="GO" id="GO:1990077">
    <property type="term" value="C:primosome complex"/>
    <property type="evidence" value="ECO:0007669"/>
    <property type="project" value="UniProtKB-KW"/>
</dbReference>
<feature type="domain" description="Toprim" evidence="15">
    <location>
        <begin position="261"/>
        <end position="343"/>
    </location>
</feature>
<evidence type="ECO:0000313" key="16">
    <source>
        <dbReference type="EMBL" id="SDF24634.1"/>
    </source>
</evidence>
<dbReference type="Pfam" id="PF08275">
    <property type="entry name" value="DNAG_N"/>
    <property type="match status" value="1"/>
</dbReference>
<evidence type="ECO:0000313" key="17">
    <source>
        <dbReference type="Proteomes" id="UP000243333"/>
    </source>
</evidence>
<evidence type="ECO:0000256" key="9">
    <source>
        <dbReference type="ARBA" id="ARBA00022842"/>
    </source>
</evidence>
<evidence type="ECO:0000256" key="2">
    <source>
        <dbReference type="ARBA" id="ARBA00022515"/>
    </source>
</evidence>
<comment type="function">
    <text evidence="12 13">RNA polymerase that catalyzes the synthesis of short RNA molecules used as primers for DNA polymerase during DNA replication.</text>
</comment>
<evidence type="ECO:0000256" key="6">
    <source>
        <dbReference type="ARBA" id="ARBA00022723"/>
    </source>
</evidence>
<keyword evidence="1 12" id="KW-0240">DNA-directed RNA polymerase</keyword>
<evidence type="ECO:0000256" key="10">
    <source>
        <dbReference type="ARBA" id="ARBA00023125"/>
    </source>
</evidence>
<dbReference type="Gene3D" id="1.10.860.10">
    <property type="entry name" value="DNAb Helicase, Chain A"/>
    <property type="match status" value="1"/>
</dbReference>
<dbReference type="Proteomes" id="UP000243333">
    <property type="component" value="Unassembled WGS sequence"/>
</dbReference>
<dbReference type="NCBIfam" id="TIGR01391">
    <property type="entry name" value="dnaG"/>
    <property type="match status" value="1"/>
</dbReference>
<dbReference type="GO" id="GO:0005737">
    <property type="term" value="C:cytoplasm"/>
    <property type="evidence" value="ECO:0007669"/>
    <property type="project" value="TreeGrafter"/>
</dbReference>
<comment type="domain">
    <text evidence="12">Contains an N-terminal zinc-binding domain, a central core domain that contains the primase activity, and a C-terminal DnaB-binding domain.</text>
</comment>
<dbReference type="InterPro" id="IPR016136">
    <property type="entry name" value="DNA_helicase_N/primase_C"/>
</dbReference>
<feature type="zinc finger region" description="CHC2-type" evidence="12 14">
    <location>
        <begin position="40"/>
        <end position="64"/>
    </location>
</feature>
<dbReference type="InterPro" id="IPR036977">
    <property type="entry name" value="DNA_primase_Znf_CHC2"/>
</dbReference>
<dbReference type="GO" id="GO:0008270">
    <property type="term" value="F:zinc ion binding"/>
    <property type="evidence" value="ECO:0007669"/>
    <property type="project" value="UniProtKB-UniRule"/>
</dbReference>
<dbReference type="FunFam" id="3.90.980.10:FF:000001">
    <property type="entry name" value="DNA primase"/>
    <property type="match status" value="1"/>
</dbReference>
<evidence type="ECO:0000256" key="14">
    <source>
        <dbReference type="PIRSR" id="PIRSR002811-1"/>
    </source>
</evidence>
<dbReference type="InterPro" id="IPR037068">
    <property type="entry name" value="DNA_primase_core_N_sf"/>
</dbReference>
<keyword evidence="2 12" id="KW-0639">Primosome</keyword>
<dbReference type="PROSITE" id="PS50880">
    <property type="entry name" value="TOPRIM"/>
    <property type="match status" value="1"/>
</dbReference>
<evidence type="ECO:0000256" key="13">
    <source>
        <dbReference type="PIRNR" id="PIRNR002811"/>
    </source>
</evidence>
<accession>A0A1G7JIM5</accession>
<dbReference type="AlphaFoldDB" id="A0A1G7JIM5"/>
<proteinExistence type="inferred from homology"/>
<dbReference type="GO" id="GO:0000428">
    <property type="term" value="C:DNA-directed RNA polymerase complex"/>
    <property type="evidence" value="ECO:0007669"/>
    <property type="project" value="UniProtKB-KW"/>
</dbReference>
<evidence type="ECO:0000256" key="12">
    <source>
        <dbReference type="HAMAP-Rule" id="MF_00974"/>
    </source>
</evidence>
<dbReference type="SUPFAM" id="SSF57783">
    <property type="entry name" value="Zinc beta-ribbon"/>
    <property type="match status" value="1"/>
</dbReference>
<dbReference type="InterPro" id="IPR013264">
    <property type="entry name" value="DNAG_N"/>
</dbReference>
<keyword evidence="6 12" id="KW-0479">Metal-binding</keyword>
<organism evidence="16 17">
    <name type="scientific">Sporolituus thermophilus DSM 23256</name>
    <dbReference type="NCBI Taxonomy" id="1123285"/>
    <lineage>
        <taxon>Bacteria</taxon>
        <taxon>Bacillati</taxon>
        <taxon>Bacillota</taxon>
        <taxon>Negativicutes</taxon>
        <taxon>Selenomonadales</taxon>
        <taxon>Sporomusaceae</taxon>
        <taxon>Sporolituus</taxon>
    </lineage>
</organism>
<dbReference type="Gene3D" id="3.90.580.10">
    <property type="entry name" value="Zinc finger, CHC2-type domain"/>
    <property type="match status" value="1"/>
</dbReference>
<evidence type="ECO:0000256" key="5">
    <source>
        <dbReference type="ARBA" id="ARBA00022705"/>
    </source>
</evidence>
<evidence type="ECO:0000256" key="3">
    <source>
        <dbReference type="ARBA" id="ARBA00022679"/>
    </source>
</evidence>
<comment type="subunit">
    <text evidence="12">Monomer. Interacts with DnaB.</text>
</comment>
<keyword evidence="3 12" id="KW-0808">Transferase</keyword>
<evidence type="ECO:0000256" key="11">
    <source>
        <dbReference type="ARBA" id="ARBA00023163"/>
    </source>
</evidence>
<name>A0A1G7JIM5_9FIRM</name>
<dbReference type="STRING" id="1123285.SAMN05660235_00924"/>
<dbReference type="EMBL" id="FNBU01000005">
    <property type="protein sequence ID" value="SDF24634.1"/>
    <property type="molecule type" value="Genomic_DNA"/>
</dbReference>
<keyword evidence="10 12" id="KW-0238">DNA-binding</keyword>
<dbReference type="Pfam" id="PF01807">
    <property type="entry name" value="Zn_ribbon_DnaG"/>
    <property type="match status" value="1"/>
</dbReference>
<dbReference type="SMART" id="SM00493">
    <property type="entry name" value="TOPRIM"/>
    <property type="match status" value="1"/>
</dbReference>
<dbReference type="PANTHER" id="PTHR30313:SF2">
    <property type="entry name" value="DNA PRIMASE"/>
    <property type="match status" value="1"/>
</dbReference>
<dbReference type="HAMAP" id="MF_00974">
    <property type="entry name" value="DNA_primase_DnaG"/>
    <property type="match status" value="1"/>
</dbReference>
<comment type="catalytic activity">
    <reaction evidence="12">
        <text>ssDNA + n NTP = ssDNA/pppN(pN)n-1 hybrid + (n-1) diphosphate.</text>
        <dbReference type="EC" id="2.7.7.101"/>
    </reaction>
</comment>
<dbReference type="EC" id="2.7.7.101" evidence="12"/>
<dbReference type="GO" id="GO:0003677">
    <property type="term" value="F:DNA binding"/>
    <property type="evidence" value="ECO:0007669"/>
    <property type="project" value="UniProtKB-KW"/>
</dbReference>
<dbReference type="GO" id="GO:0003899">
    <property type="term" value="F:DNA-directed RNA polymerase activity"/>
    <property type="evidence" value="ECO:0007669"/>
    <property type="project" value="UniProtKB-UniRule"/>
</dbReference>
<protein>
    <recommendedName>
        <fullName evidence="12 13">DNA primase</fullName>
        <ecNumber evidence="12">2.7.7.101</ecNumber>
    </recommendedName>
</protein>
<keyword evidence="7 12" id="KW-0863">Zinc-finger</keyword>
<evidence type="ECO:0000256" key="8">
    <source>
        <dbReference type="ARBA" id="ARBA00022833"/>
    </source>
</evidence>
<comment type="similarity">
    <text evidence="12 13">Belongs to the DnaG primase family.</text>
</comment>
<evidence type="ECO:0000256" key="1">
    <source>
        <dbReference type="ARBA" id="ARBA00022478"/>
    </source>
</evidence>
<dbReference type="InterPro" id="IPR006171">
    <property type="entry name" value="TOPRIM_dom"/>
</dbReference>
<dbReference type="Gene3D" id="3.90.980.10">
    <property type="entry name" value="DNA primase, catalytic core, N-terminal domain"/>
    <property type="match status" value="1"/>
</dbReference>